<dbReference type="PRINTS" id="PR00508">
    <property type="entry name" value="S21N4MTFRASE"/>
</dbReference>
<dbReference type="Pfam" id="PF01555">
    <property type="entry name" value="N6_N4_Mtase"/>
    <property type="match status" value="1"/>
</dbReference>
<feature type="domain" description="DNA methylase N-4/N-6" evidence="4">
    <location>
        <begin position="47"/>
        <end position="178"/>
    </location>
</feature>
<evidence type="ECO:0000256" key="1">
    <source>
        <dbReference type="ARBA" id="ARBA00022603"/>
    </source>
</evidence>
<dbReference type="Proteomes" id="UP000319375">
    <property type="component" value="Unassembled WGS sequence"/>
</dbReference>
<proteinExistence type="inferred from homology"/>
<name>A0A5C5RDT3_9ACTN</name>
<feature type="non-terminal residue" evidence="5">
    <location>
        <position position="1"/>
    </location>
</feature>
<dbReference type="AlphaFoldDB" id="A0A5C5RDT3"/>
<evidence type="ECO:0000256" key="3">
    <source>
        <dbReference type="RuleBase" id="RU362026"/>
    </source>
</evidence>
<dbReference type="Gene3D" id="3.40.50.150">
    <property type="entry name" value="Vaccinia Virus protein VP39"/>
    <property type="match status" value="1"/>
</dbReference>
<dbReference type="InterPro" id="IPR002941">
    <property type="entry name" value="DNA_methylase_N4/N6"/>
</dbReference>
<gene>
    <name evidence="5" type="ORF">FK530_25285</name>
</gene>
<evidence type="ECO:0000313" key="6">
    <source>
        <dbReference type="Proteomes" id="UP000319375"/>
    </source>
</evidence>
<evidence type="ECO:0000313" key="5">
    <source>
        <dbReference type="EMBL" id="TWS21010.1"/>
    </source>
</evidence>
<feature type="non-terminal residue" evidence="5">
    <location>
        <position position="182"/>
    </location>
</feature>
<accession>A0A5C5RDT3</accession>
<dbReference type="EC" id="2.1.1.-" evidence="3"/>
<dbReference type="GO" id="GO:0008170">
    <property type="term" value="F:N-methyltransferase activity"/>
    <property type="evidence" value="ECO:0007669"/>
    <property type="project" value="InterPro"/>
</dbReference>
<dbReference type="GO" id="GO:0003677">
    <property type="term" value="F:DNA binding"/>
    <property type="evidence" value="ECO:0007669"/>
    <property type="project" value="InterPro"/>
</dbReference>
<keyword evidence="1 5" id="KW-0489">Methyltransferase</keyword>
<reference evidence="5 6" key="1">
    <citation type="submission" date="2019-06" db="EMBL/GenBank/DDBJ databases">
        <title>Tsukamurella conjunctivitidis sp. nov., Tsukamurella assacharolytica sp. nov. and Tsukamurella sputae sp. nov. isolated from patients with conjunctivitis, bacteraemia (lymphoma) and respiratory infection (sputum) in Hong Kong.</title>
        <authorList>
            <person name="Teng J.L.L."/>
            <person name="Lee H.H."/>
            <person name="Fong J.Y.H."/>
            <person name="Fok K.M.N."/>
            <person name="Lau S.K.P."/>
            <person name="Woo P.C.Y."/>
        </authorList>
    </citation>
    <scope>NUCLEOTIDE SEQUENCE [LARGE SCALE GENOMIC DNA]</scope>
    <source>
        <strain evidence="5 6">HKU72</strain>
    </source>
</reference>
<dbReference type="GO" id="GO:0032259">
    <property type="term" value="P:methylation"/>
    <property type="evidence" value="ECO:0007669"/>
    <property type="project" value="UniProtKB-KW"/>
</dbReference>
<organism evidence="5 6">
    <name type="scientific">Tsukamurella conjunctivitidis</name>
    <dbReference type="NCBI Taxonomy" id="2592068"/>
    <lineage>
        <taxon>Bacteria</taxon>
        <taxon>Bacillati</taxon>
        <taxon>Actinomycetota</taxon>
        <taxon>Actinomycetes</taxon>
        <taxon>Mycobacteriales</taxon>
        <taxon>Tsukamurellaceae</taxon>
        <taxon>Tsukamurella</taxon>
    </lineage>
</organism>
<dbReference type="EMBL" id="VIGX01000254">
    <property type="protein sequence ID" value="TWS21010.1"/>
    <property type="molecule type" value="Genomic_DNA"/>
</dbReference>
<sequence length="182" mass="19573">TVWLNVADSYSMRAQGVRRAPGRGHRAAALPSRPSTTGVARAKSLLGIPQRLELALLERGWLLRSEIVWRKPNAMPEVVSDRPRRSTERVLLLTKSERYMCACEPGMTDVWNIPTSPSPVGHPAGFPLALPATCIAASNRPGDVVLDPFCGGGTTGVAALEAGCRFVGIDTREECVEGARGR</sequence>
<dbReference type="InterPro" id="IPR029063">
    <property type="entry name" value="SAM-dependent_MTases_sf"/>
</dbReference>
<comment type="similarity">
    <text evidence="3">Belongs to the N(4)/N(6)-methyltransferase family.</text>
</comment>
<evidence type="ECO:0000256" key="2">
    <source>
        <dbReference type="ARBA" id="ARBA00022679"/>
    </source>
</evidence>
<dbReference type="InterPro" id="IPR001091">
    <property type="entry name" value="RM_Methyltransferase"/>
</dbReference>
<protein>
    <recommendedName>
        <fullName evidence="3">Methyltransferase</fullName>
        <ecNumber evidence="3">2.1.1.-</ecNumber>
    </recommendedName>
</protein>
<comment type="caution">
    <text evidence="5">The sequence shown here is derived from an EMBL/GenBank/DDBJ whole genome shotgun (WGS) entry which is preliminary data.</text>
</comment>
<dbReference type="SUPFAM" id="SSF53335">
    <property type="entry name" value="S-adenosyl-L-methionine-dependent methyltransferases"/>
    <property type="match status" value="1"/>
</dbReference>
<keyword evidence="6" id="KW-1185">Reference proteome</keyword>
<evidence type="ECO:0000259" key="4">
    <source>
        <dbReference type="Pfam" id="PF01555"/>
    </source>
</evidence>
<keyword evidence="2 5" id="KW-0808">Transferase</keyword>